<dbReference type="OrthoDB" id="8558195at2"/>
<dbReference type="Proteomes" id="UP000254374">
    <property type="component" value="Unassembled WGS sequence"/>
</dbReference>
<evidence type="ECO:0000313" key="4">
    <source>
        <dbReference type="EMBL" id="STO25560.1"/>
    </source>
</evidence>
<protein>
    <submittedName>
        <fullName evidence="4">Cell division protein FtsN</fullName>
    </submittedName>
</protein>
<dbReference type="InterPro" id="IPR036680">
    <property type="entry name" value="SPOR-like_sf"/>
</dbReference>
<dbReference type="InterPro" id="IPR052521">
    <property type="entry name" value="Cell_div_SPOR-domain"/>
</dbReference>
<dbReference type="GO" id="GO:0042834">
    <property type="term" value="F:peptidoglycan binding"/>
    <property type="evidence" value="ECO:0007669"/>
    <property type="project" value="InterPro"/>
</dbReference>
<sequence>MAKEYGNRRSSRSRGTGPHQFLVITLTFLLGYLTASFFDIETVSQWVNSQVLAHHEIKKEAPKPGAQHGAIPPKPKFEFYTLLTNEKVPNSQANTNSAASVQPAATAPTVATSTAPNAASSAVKTTAVNVSSAVASIKPNVSPAANNPPIAKPATPDKGKYLVQVASFKARRDAEQMKGTLILKGFSVYIIPVSHPTKGNWFRVVVGPYSNRALAQQAQITLAKSERLNGMVTSG</sequence>
<dbReference type="PANTHER" id="PTHR38687">
    <property type="entry name" value="CELL DIVISION PROTEIN DEDD-RELATED"/>
    <property type="match status" value="1"/>
</dbReference>
<dbReference type="PANTHER" id="PTHR38687:SF1">
    <property type="entry name" value="CELL DIVISION PROTEIN DEDD"/>
    <property type="match status" value="1"/>
</dbReference>
<proteinExistence type="predicted"/>
<keyword evidence="4" id="KW-0131">Cell cycle</keyword>
<name>A0A377GL59_9GAMM</name>
<evidence type="ECO:0000313" key="5">
    <source>
        <dbReference type="Proteomes" id="UP000186808"/>
    </source>
</evidence>
<keyword evidence="5" id="KW-1185">Reference proteome</keyword>
<dbReference type="Proteomes" id="UP000186808">
    <property type="component" value="Unassembled WGS sequence"/>
</dbReference>
<dbReference type="InterPro" id="IPR007730">
    <property type="entry name" value="SPOR-like_dom"/>
</dbReference>
<dbReference type="SUPFAM" id="SSF110997">
    <property type="entry name" value="Sporulation related repeat"/>
    <property type="match status" value="1"/>
</dbReference>
<dbReference type="GO" id="GO:0032153">
    <property type="term" value="C:cell division site"/>
    <property type="evidence" value="ECO:0007669"/>
    <property type="project" value="TreeGrafter"/>
</dbReference>
<dbReference type="EMBL" id="FTNL01000034">
    <property type="protein sequence ID" value="SIR87618.1"/>
    <property type="molecule type" value="Genomic_DNA"/>
</dbReference>
<keyword evidence="1" id="KW-1133">Transmembrane helix</keyword>
<dbReference type="Gene3D" id="3.30.70.1070">
    <property type="entry name" value="Sporulation related repeat"/>
    <property type="match status" value="1"/>
</dbReference>
<dbReference type="GO" id="GO:0032506">
    <property type="term" value="P:cytokinetic process"/>
    <property type="evidence" value="ECO:0007669"/>
    <property type="project" value="TreeGrafter"/>
</dbReference>
<keyword evidence="1" id="KW-0812">Transmembrane</keyword>
<reference evidence="4 6" key="2">
    <citation type="submission" date="2018-06" db="EMBL/GenBank/DDBJ databases">
        <authorList>
            <consortium name="Pathogen Informatics"/>
            <person name="Doyle S."/>
        </authorList>
    </citation>
    <scope>NUCLEOTIDE SEQUENCE [LARGE SCALE GENOMIC DNA]</scope>
    <source>
        <strain evidence="4 6">NCTC11401</strain>
    </source>
</reference>
<dbReference type="STRING" id="464.Lgor_1176"/>
<evidence type="ECO:0000256" key="1">
    <source>
        <dbReference type="SAM" id="Phobius"/>
    </source>
</evidence>
<dbReference type="GO" id="GO:0030428">
    <property type="term" value="C:cell septum"/>
    <property type="evidence" value="ECO:0007669"/>
    <property type="project" value="TreeGrafter"/>
</dbReference>
<feature type="transmembrane region" description="Helical" evidence="1">
    <location>
        <begin position="21"/>
        <end position="38"/>
    </location>
</feature>
<keyword evidence="1" id="KW-0472">Membrane</keyword>
<gene>
    <name evidence="4" type="ORF">NCTC11401_02397</name>
    <name evidence="3" type="ORF">SAMN05421777_1342</name>
</gene>
<evidence type="ECO:0000259" key="2">
    <source>
        <dbReference type="PROSITE" id="PS51724"/>
    </source>
</evidence>
<dbReference type="PROSITE" id="PS51724">
    <property type="entry name" value="SPOR"/>
    <property type="match status" value="1"/>
</dbReference>
<dbReference type="AlphaFoldDB" id="A0A377GL59"/>
<evidence type="ECO:0000313" key="3">
    <source>
        <dbReference type="EMBL" id="SIR87618.1"/>
    </source>
</evidence>
<organism evidence="4 6">
    <name type="scientific">Fluoribacter gormanii</name>
    <dbReference type="NCBI Taxonomy" id="464"/>
    <lineage>
        <taxon>Bacteria</taxon>
        <taxon>Pseudomonadati</taxon>
        <taxon>Pseudomonadota</taxon>
        <taxon>Gammaproteobacteria</taxon>
        <taxon>Legionellales</taxon>
        <taxon>Legionellaceae</taxon>
        <taxon>Fluoribacter</taxon>
    </lineage>
</organism>
<reference evidence="3 5" key="1">
    <citation type="submission" date="2017-01" db="EMBL/GenBank/DDBJ databases">
        <authorList>
            <person name="Varghese N."/>
            <person name="Submissions S."/>
        </authorList>
    </citation>
    <scope>NUCLEOTIDE SEQUENCE [LARGE SCALE GENOMIC DNA]</scope>
    <source>
        <strain evidence="3 5">ATCC 33342</strain>
    </source>
</reference>
<evidence type="ECO:0000313" key="6">
    <source>
        <dbReference type="Proteomes" id="UP000254374"/>
    </source>
</evidence>
<dbReference type="RefSeq" id="WP_058467683.1">
    <property type="nucleotide sequence ID" value="NZ_CAAAIX010000036.1"/>
</dbReference>
<dbReference type="EMBL" id="UGGV01000001">
    <property type="protein sequence ID" value="STO25560.1"/>
    <property type="molecule type" value="Genomic_DNA"/>
</dbReference>
<feature type="domain" description="SPOR" evidence="2">
    <location>
        <begin position="155"/>
        <end position="235"/>
    </location>
</feature>
<dbReference type="Pfam" id="PF05036">
    <property type="entry name" value="SPOR"/>
    <property type="match status" value="1"/>
</dbReference>
<keyword evidence="4" id="KW-0132">Cell division</keyword>
<accession>A0A377GL59</accession>